<protein>
    <recommendedName>
        <fullName evidence="5">Cell division protein ZapB</fullName>
    </recommendedName>
</protein>
<accession>A0AAU9E750</accession>
<dbReference type="InterPro" id="IPR009252">
    <property type="entry name" value="Cell_div_ZapB"/>
</dbReference>
<dbReference type="Gene3D" id="1.20.5.340">
    <property type="match status" value="1"/>
</dbReference>
<evidence type="ECO:0008006" key="5">
    <source>
        <dbReference type="Google" id="ProtNLM"/>
    </source>
</evidence>
<name>A0AAU9E750_9BACT</name>
<feature type="coiled-coil region" evidence="2">
    <location>
        <begin position="6"/>
        <end position="68"/>
    </location>
</feature>
<dbReference type="GO" id="GO:0043093">
    <property type="term" value="P:FtsZ-dependent cytokinesis"/>
    <property type="evidence" value="ECO:0007669"/>
    <property type="project" value="InterPro"/>
</dbReference>
<reference evidence="4" key="1">
    <citation type="journal article" date="2023" name="Arch. Microbiol.">
        <title>Desulfoferula mesophilus gen. nov. sp. nov., a mesophilic sulfate-reducing bacterium isolated from a brackish lake sediment.</title>
        <authorList>
            <person name="Watanabe T."/>
            <person name="Yabe T."/>
            <person name="Tsuji J.M."/>
            <person name="Fukui M."/>
        </authorList>
    </citation>
    <scope>NUCLEOTIDE SEQUENCE [LARGE SCALE GENOMIC DNA]</scope>
    <source>
        <strain evidence="4">12FAK</strain>
    </source>
</reference>
<dbReference type="Proteomes" id="UP001366166">
    <property type="component" value="Chromosome"/>
</dbReference>
<dbReference type="Pfam" id="PF06005">
    <property type="entry name" value="ZapB"/>
    <property type="match status" value="1"/>
</dbReference>
<keyword evidence="1 2" id="KW-0175">Coiled coil</keyword>
<evidence type="ECO:0000313" key="4">
    <source>
        <dbReference type="Proteomes" id="UP001366166"/>
    </source>
</evidence>
<dbReference type="GO" id="GO:0090529">
    <property type="term" value="P:cell septum assembly"/>
    <property type="evidence" value="ECO:0007669"/>
    <property type="project" value="InterPro"/>
</dbReference>
<proteinExistence type="predicted"/>
<dbReference type="RefSeq" id="WP_338604131.1">
    <property type="nucleotide sequence ID" value="NZ_AP028679.1"/>
</dbReference>
<evidence type="ECO:0000256" key="1">
    <source>
        <dbReference type="ARBA" id="ARBA00023054"/>
    </source>
</evidence>
<dbReference type="EMBL" id="AP028679">
    <property type="protein sequence ID" value="BEQ12993.1"/>
    <property type="molecule type" value="Genomic_DNA"/>
</dbReference>
<evidence type="ECO:0000256" key="2">
    <source>
        <dbReference type="SAM" id="Coils"/>
    </source>
</evidence>
<organism evidence="3 4">
    <name type="scientific">Desulfoferula mesophila</name>
    <dbReference type="NCBI Taxonomy" id="3058419"/>
    <lineage>
        <taxon>Bacteria</taxon>
        <taxon>Pseudomonadati</taxon>
        <taxon>Thermodesulfobacteriota</taxon>
        <taxon>Desulfarculia</taxon>
        <taxon>Desulfarculales</taxon>
        <taxon>Desulfarculaceae</taxon>
        <taxon>Desulfoferula</taxon>
    </lineage>
</organism>
<sequence length="72" mass="8513">MDLSVFNQLEQRVEELLARLRDVGQENAELRNRLEEKDRELSEMMELASEAEAERNQIRQKVEQLLGKLETL</sequence>
<keyword evidence="4" id="KW-1185">Reference proteome</keyword>
<dbReference type="GO" id="GO:0005737">
    <property type="term" value="C:cytoplasm"/>
    <property type="evidence" value="ECO:0007669"/>
    <property type="project" value="InterPro"/>
</dbReference>
<dbReference type="AlphaFoldDB" id="A0AAU9E750"/>
<evidence type="ECO:0000313" key="3">
    <source>
        <dbReference type="EMBL" id="BEQ12993.1"/>
    </source>
</evidence>
<gene>
    <name evidence="3" type="ORF">FAK_00590</name>
</gene>
<dbReference type="KEGG" id="dmp:FAK_00590"/>